<dbReference type="SUPFAM" id="SSF52833">
    <property type="entry name" value="Thioredoxin-like"/>
    <property type="match status" value="1"/>
</dbReference>
<evidence type="ECO:0008006" key="2">
    <source>
        <dbReference type="Google" id="ProtNLM"/>
    </source>
</evidence>
<dbReference type="Gene3D" id="3.40.30.10">
    <property type="entry name" value="Glutaredoxin"/>
    <property type="match status" value="1"/>
</dbReference>
<proteinExistence type="predicted"/>
<reference evidence="1" key="1">
    <citation type="submission" date="2018-05" db="EMBL/GenBank/DDBJ databases">
        <authorList>
            <person name="Lanie J.A."/>
            <person name="Ng W.-L."/>
            <person name="Kazmierczak K.M."/>
            <person name="Andrzejewski T.M."/>
            <person name="Davidsen T.M."/>
            <person name="Wayne K.J."/>
            <person name="Tettelin H."/>
            <person name="Glass J.I."/>
            <person name="Rusch D."/>
            <person name="Podicherti R."/>
            <person name="Tsui H.-C.T."/>
            <person name="Winkler M.E."/>
        </authorList>
    </citation>
    <scope>NUCLEOTIDE SEQUENCE</scope>
</reference>
<dbReference type="InterPro" id="IPR036249">
    <property type="entry name" value="Thioredoxin-like_sf"/>
</dbReference>
<protein>
    <recommendedName>
        <fullName evidence="2">Glutaredoxin domain-containing protein</fullName>
    </recommendedName>
</protein>
<name>A0A383ELD4_9ZZZZ</name>
<organism evidence="1">
    <name type="scientific">marine metagenome</name>
    <dbReference type="NCBI Taxonomy" id="408172"/>
    <lineage>
        <taxon>unclassified sequences</taxon>
        <taxon>metagenomes</taxon>
        <taxon>ecological metagenomes</taxon>
    </lineage>
</organism>
<dbReference type="AlphaFoldDB" id="A0A383ELD4"/>
<sequence length="64" mass="7061">MVKGFLSLRQVEFIEKNVATDLDGRAELLDMGFDSTPVTVIGDKRLYGFDVQKIDEALALLGSN</sequence>
<accession>A0A383ELD4</accession>
<dbReference type="EMBL" id="UINC01226770">
    <property type="protein sequence ID" value="SVE57394.1"/>
    <property type="molecule type" value="Genomic_DNA"/>
</dbReference>
<dbReference type="CDD" id="cd02976">
    <property type="entry name" value="NrdH"/>
    <property type="match status" value="1"/>
</dbReference>
<evidence type="ECO:0000313" key="1">
    <source>
        <dbReference type="EMBL" id="SVE57394.1"/>
    </source>
</evidence>
<gene>
    <name evidence="1" type="ORF">METZ01_LOCUS510248</name>
</gene>